<dbReference type="Gene3D" id="3.30.565.10">
    <property type="entry name" value="Histidine kinase-like ATPase, C-terminal domain"/>
    <property type="match status" value="1"/>
</dbReference>
<dbReference type="GO" id="GO:0005886">
    <property type="term" value="C:plasma membrane"/>
    <property type="evidence" value="ECO:0007669"/>
    <property type="project" value="UniProtKB-SubCell"/>
</dbReference>
<dbReference type="STRING" id="1122192.SAMN02745673_00907"/>
<dbReference type="SUPFAM" id="SSF55874">
    <property type="entry name" value="ATPase domain of HSP90 chaperone/DNA topoisomerase II/histidine kinase"/>
    <property type="match status" value="1"/>
</dbReference>
<dbReference type="PROSITE" id="PS50109">
    <property type="entry name" value="HIS_KIN"/>
    <property type="match status" value="1"/>
</dbReference>
<keyword evidence="4" id="KW-1003">Cell membrane</keyword>
<proteinExistence type="predicted"/>
<dbReference type="Pfam" id="PF14689">
    <property type="entry name" value="SPOB_a"/>
    <property type="match status" value="1"/>
</dbReference>
<dbReference type="Gene3D" id="1.10.287.130">
    <property type="match status" value="1"/>
</dbReference>
<dbReference type="PRINTS" id="PR00344">
    <property type="entry name" value="BCTRLSENSOR"/>
</dbReference>
<reference evidence="16 17" key="1">
    <citation type="submission" date="2017-02" db="EMBL/GenBank/DDBJ databases">
        <authorList>
            <person name="Peterson S.W."/>
        </authorList>
    </citation>
    <scope>NUCLEOTIDE SEQUENCE [LARGE SCALE GENOMIC DNA]</scope>
    <source>
        <strain evidence="16 17">DSM 45154</strain>
    </source>
</reference>
<dbReference type="Gene3D" id="3.30.450.20">
    <property type="entry name" value="PAS domain"/>
    <property type="match status" value="2"/>
</dbReference>
<evidence type="ECO:0000256" key="1">
    <source>
        <dbReference type="ARBA" id="ARBA00000085"/>
    </source>
</evidence>
<organism evidence="16 17">
    <name type="scientific">Marinactinospora thermotolerans DSM 45154</name>
    <dbReference type="NCBI Taxonomy" id="1122192"/>
    <lineage>
        <taxon>Bacteria</taxon>
        <taxon>Bacillati</taxon>
        <taxon>Actinomycetota</taxon>
        <taxon>Actinomycetes</taxon>
        <taxon>Streptosporangiales</taxon>
        <taxon>Nocardiopsidaceae</taxon>
        <taxon>Marinactinospora</taxon>
    </lineage>
</organism>
<comment type="subcellular location">
    <subcellularLocation>
        <location evidence="2">Cell membrane</location>
        <topology evidence="2">Multi-pass membrane protein</topology>
    </subcellularLocation>
</comment>
<dbReference type="InterPro" id="IPR029151">
    <property type="entry name" value="Sensor-like_sf"/>
</dbReference>
<keyword evidence="13 14" id="KW-0472">Membrane</keyword>
<feature type="transmembrane region" description="Helical" evidence="14">
    <location>
        <begin position="12"/>
        <end position="37"/>
    </location>
</feature>
<name>A0A1T4M1G8_9ACTN</name>
<evidence type="ECO:0000256" key="5">
    <source>
        <dbReference type="ARBA" id="ARBA00022553"/>
    </source>
</evidence>
<dbReference type="InterPro" id="IPR004358">
    <property type="entry name" value="Sig_transdc_His_kin-like_C"/>
</dbReference>
<keyword evidence="9 16" id="KW-0418">Kinase</keyword>
<dbReference type="CDD" id="cd00130">
    <property type="entry name" value="PAS"/>
    <property type="match status" value="1"/>
</dbReference>
<dbReference type="AlphaFoldDB" id="A0A1T4M1G8"/>
<evidence type="ECO:0000256" key="3">
    <source>
        <dbReference type="ARBA" id="ARBA00012438"/>
    </source>
</evidence>
<dbReference type="PANTHER" id="PTHR43065:SF10">
    <property type="entry name" value="PEROXIDE STRESS-ACTIVATED HISTIDINE KINASE MAK3"/>
    <property type="match status" value="1"/>
</dbReference>
<dbReference type="EC" id="2.7.13.3" evidence="3"/>
<gene>
    <name evidence="16" type="ORF">SAMN02745673_00907</name>
</gene>
<feature type="domain" description="Histidine kinase" evidence="15">
    <location>
        <begin position="425"/>
        <end position="547"/>
    </location>
</feature>
<dbReference type="RefSeq" id="WP_078760308.1">
    <property type="nucleotide sequence ID" value="NZ_FUWS01000002.1"/>
</dbReference>
<keyword evidence="6" id="KW-0808">Transferase</keyword>
<evidence type="ECO:0000256" key="4">
    <source>
        <dbReference type="ARBA" id="ARBA00022475"/>
    </source>
</evidence>
<keyword evidence="7 14" id="KW-0812">Transmembrane</keyword>
<dbReference type="EMBL" id="FUWS01000002">
    <property type="protein sequence ID" value="SJZ60839.1"/>
    <property type="molecule type" value="Genomic_DNA"/>
</dbReference>
<evidence type="ECO:0000256" key="10">
    <source>
        <dbReference type="ARBA" id="ARBA00022840"/>
    </source>
</evidence>
<keyword evidence="12" id="KW-0902">Two-component regulatory system</keyword>
<evidence type="ECO:0000256" key="11">
    <source>
        <dbReference type="ARBA" id="ARBA00022989"/>
    </source>
</evidence>
<dbReference type="Proteomes" id="UP000190637">
    <property type="component" value="Unassembled WGS sequence"/>
</dbReference>
<dbReference type="SUPFAM" id="SSF55890">
    <property type="entry name" value="Sporulation response regulatory protein Spo0B"/>
    <property type="match status" value="1"/>
</dbReference>
<protein>
    <recommendedName>
        <fullName evidence="3">histidine kinase</fullName>
        <ecNumber evidence="3">2.7.13.3</ecNumber>
    </recommendedName>
</protein>
<dbReference type="SUPFAM" id="SSF103190">
    <property type="entry name" value="Sensory domain-like"/>
    <property type="match status" value="1"/>
</dbReference>
<keyword evidence="5" id="KW-0597">Phosphoprotein</keyword>
<dbReference type="InterPro" id="IPR033463">
    <property type="entry name" value="sCache_3"/>
</dbReference>
<evidence type="ECO:0000256" key="13">
    <source>
        <dbReference type="ARBA" id="ARBA00023136"/>
    </source>
</evidence>
<dbReference type="OrthoDB" id="9792686at2"/>
<evidence type="ECO:0000313" key="17">
    <source>
        <dbReference type="Proteomes" id="UP000190637"/>
    </source>
</evidence>
<accession>A0A1T4M1G8</accession>
<evidence type="ECO:0000256" key="12">
    <source>
        <dbReference type="ARBA" id="ARBA00023012"/>
    </source>
</evidence>
<dbReference type="GO" id="GO:0000155">
    <property type="term" value="F:phosphorelay sensor kinase activity"/>
    <property type="evidence" value="ECO:0007669"/>
    <property type="project" value="InterPro"/>
</dbReference>
<dbReference type="InterPro" id="IPR000014">
    <property type="entry name" value="PAS"/>
</dbReference>
<evidence type="ECO:0000256" key="14">
    <source>
        <dbReference type="SAM" id="Phobius"/>
    </source>
</evidence>
<evidence type="ECO:0000256" key="9">
    <source>
        <dbReference type="ARBA" id="ARBA00022777"/>
    </source>
</evidence>
<keyword evidence="11 14" id="KW-1133">Transmembrane helix</keyword>
<evidence type="ECO:0000256" key="6">
    <source>
        <dbReference type="ARBA" id="ARBA00022679"/>
    </source>
</evidence>
<dbReference type="InterPro" id="IPR003594">
    <property type="entry name" value="HATPase_dom"/>
</dbReference>
<evidence type="ECO:0000313" key="16">
    <source>
        <dbReference type="EMBL" id="SJZ60839.1"/>
    </source>
</evidence>
<evidence type="ECO:0000256" key="2">
    <source>
        <dbReference type="ARBA" id="ARBA00004651"/>
    </source>
</evidence>
<dbReference type="PANTHER" id="PTHR43065">
    <property type="entry name" value="SENSOR HISTIDINE KINASE"/>
    <property type="match status" value="1"/>
</dbReference>
<dbReference type="InterPro" id="IPR005467">
    <property type="entry name" value="His_kinase_dom"/>
</dbReference>
<dbReference type="Pfam" id="PF17203">
    <property type="entry name" value="sCache_3_2"/>
    <property type="match status" value="1"/>
</dbReference>
<dbReference type="InterPro" id="IPR039506">
    <property type="entry name" value="SPOB_a"/>
</dbReference>
<dbReference type="Pfam" id="PF02518">
    <property type="entry name" value="HATPase_c"/>
    <property type="match status" value="1"/>
</dbReference>
<keyword evidence="17" id="KW-1185">Reference proteome</keyword>
<dbReference type="InterPro" id="IPR016120">
    <property type="entry name" value="Sig_transdc_His_kin_SpoOB"/>
</dbReference>
<comment type="catalytic activity">
    <reaction evidence="1">
        <text>ATP + protein L-histidine = ADP + protein N-phospho-L-histidine.</text>
        <dbReference type="EC" id="2.7.13.3"/>
    </reaction>
</comment>
<evidence type="ECO:0000256" key="8">
    <source>
        <dbReference type="ARBA" id="ARBA00022741"/>
    </source>
</evidence>
<evidence type="ECO:0000256" key="7">
    <source>
        <dbReference type="ARBA" id="ARBA00022692"/>
    </source>
</evidence>
<dbReference type="GO" id="GO:0005524">
    <property type="term" value="F:ATP binding"/>
    <property type="evidence" value="ECO:0007669"/>
    <property type="project" value="UniProtKB-KW"/>
</dbReference>
<evidence type="ECO:0000259" key="15">
    <source>
        <dbReference type="PROSITE" id="PS50109"/>
    </source>
</evidence>
<feature type="transmembrane region" description="Helical" evidence="14">
    <location>
        <begin position="173"/>
        <end position="195"/>
    </location>
</feature>
<keyword evidence="10" id="KW-0067">ATP-binding</keyword>
<dbReference type="SMART" id="SM00387">
    <property type="entry name" value="HATPase_c"/>
    <property type="match status" value="1"/>
</dbReference>
<sequence>MHAPHWRTPLSLTGHLFIAHVLLLTVALGTTGMLWIVQHEREIDRHYTERVLVIARSVAALPQIHDALELEDPAAVIDPLTDRITAATGAQYIVVADPTGIRYSHVDDSLIGQRVSTPPGPAARGREWTGVQTGTQGRTVRAKVPLFGEEGDVVGYVSVGVLESDVESVAAGALPAIVATIAAVLAFGAAGAYLLSRRVRAKTHGLEPGEITALLEGREALLYGIREGVLALDAAGRVTLVNEPARLMLGLADDCEGRRLEELPLDARLHDVLSGADPGTDRVVLAGRRVLVCNRMPVRVRGEDSGAVVTLRDRTELELLAGELDGARTLTQGLRAQGHEFANRIHTVAGMLELGAYDEARAFLEELSAAHVRTSADIAGRIGDPALAALVLAKSAQAAERGAELRLAPTTELPGALPGALRSDLLLVVGNLLDNALDSVAGGTGDEGEEWVELMLMRHRVSRGPARDLVEVRVTDSGPGVDPALTDEVFSLGFTTKVARDGGPRGLGLALVRRTCEERGGEVTLERAADAEEGGCSVFTAYLPVVEETPRAVRS</sequence>
<dbReference type="InterPro" id="IPR036890">
    <property type="entry name" value="HATPase_C_sf"/>
</dbReference>
<keyword evidence="8" id="KW-0547">Nucleotide-binding</keyword>